<gene>
    <name evidence="9" type="ORF">A2645_01550</name>
</gene>
<dbReference type="GO" id="GO:1990904">
    <property type="term" value="C:ribonucleoprotein complex"/>
    <property type="evidence" value="ECO:0007669"/>
    <property type="project" value="UniProtKB-KW"/>
</dbReference>
<proteinExistence type="inferred from homology"/>
<dbReference type="GO" id="GO:0003735">
    <property type="term" value="F:structural constituent of ribosome"/>
    <property type="evidence" value="ECO:0007669"/>
    <property type="project" value="InterPro"/>
</dbReference>
<feature type="domain" description="Large ribosomal subunit protein uL5 C-terminal" evidence="8">
    <location>
        <begin position="54"/>
        <end position="147"/>
    </location>
</feature>
<evidence type="ECO:0000256" key="5">
    <source>
        <dbReference type="ARBA" id="ARBA00035461"/>
    </source>
</evidence>
<comment type="caution">
    <text evidence="9">The sequence shown here is derived from an EMBL/GenBank/DDBJ whole genome shotgun (WGS) entry which is preliminary data.</text>
</comment>
<feature type="domain" description="Large ribosomal subunit protein uL5 N-terminal" evidence="7">
    <location>
        <begin position="2"/>
        <end position="50"/>
    </location>
</feature>
<evidence type="ECO:0000259" key="7">
    <source>
        <dbReference type="Pfam" id="PF00281"/>
    </source>
</evidence>
<keyword evidence="2 6" id="KW-0689">Ribosomal protein</keyword>
<dbReference type="STRING" id="1801735.A2645_01550"/>
<dbReference type="InterPro" id="IPR031309">
    <property type="entry name" value="Ribosomal_uL5_C"/>
</dbReference>
<dbReference type="PIRSF" id="PIRSF002161">
    <property type="entry name" value="Ribosomal_L5"/>
    <property type="match status" value="1"/>
</dbReference>
<evidence type="ECO:0000256" key="4">
    <source>
        <dbReference type="ARBA" id="ARBA00035245"/>
    </source>
</evidence>
<comment type="similarity">
    <text evidence="1 6">Belongs to the universal ribosomal protein uL5 family.</text>
</comment>
<protein>
    <recommendedName>
        <fullName evidence="4">Large ribosomal subunit protein uL5</fullName>
    </recommendedName>
    <alternativeName>
        <fullName evidence="5">50S ribosomal protein L5</fullName>
    </alternativeName>
</protein>
<evidence type="ECO:0000256" key="1">
    <source>
        <dbReference type="ARBA" id="ARBA00008553"/>
    </source>
</evidence>
<accession>A0A1F6UVM6</accession>
<dbReference type="PANTHER" id="PTHR11994">
    <property type="entry name" value="60S RIBOSOMAL PROTEIN L11-RELATED"/>
    <property type="match status" value="1"/>
</dbReference>
<evidence type="ECO:0000313" key="10">
    <source>
        <dbReference type="Proteomes" id="UP000182253"/>
    </source>
</evidence>
<keyword evidence="3 6" id="KW-0687">Ribonucleoprotein</keyword>
<dbReference type="FunFam" id="3.30.1440.10:FF:000001">
    <property type="entry name" value="50S ribosomal protein L5"/>
    <property type="match status" value="1"/>
</dbReference>
<dbReference type="Proteomes" id="UP000182253">
    <property type="component" value="Unassembled WGS sequence"/>
</dbReference>
<dbReference type="InterPro" id="IPR002132">
    <property type="entry name" value="Ribosomal_uL5"/>
</dbReference>
<evidence type="ECO:0000313" key="9">
    <source>
        <dbReference type="EMBL" id="OGI61376.1"/>
    </source>
</evidence>
<dbReference type="Gene3D" id="3.30.1440.10">
    <property type="match status" value="1"/>
</dbReference>
<evidence type="ECO:0000256" key="3">
    <source>
        <dbReference type="ARBA" id="ARBA00023274"/>
    </source>
</evidence>
<dbReference type="InterPro" id="IPR031310">
    <property type="entry name" value="Ribosomal_uL5_N"/>
</dbReference>
<dbReference type="AlphaFoldDB" id="A0A1F6UVM6"/>
<evidence type="ECO:0000256" key="2">
    <source>
        <dbReference type="ARBA" id="ARBA00022980"/>
    </source>
</evidence>
<sequence>LKVVVNAGVGSGIKKDPKRLELVKDRLTKILGQKPATRASKKSIAGFKLRLGEPIGVVVTLRGKRMYAFLDKLFNVAFPRTKDFRGIKRSIVDNIGNLTLGIKEHTIFPETHDEELRDVFGFAITIVTTAKSKEEALAFFENIGVPFAS</sequence>
<organism evidence="9 10">
    <name type="scientific">Candidatus Nomurabacteria bacterium RIFCSPHIGHO2_01_FULL_39_9</name>
    <dbReference type="NCBI Taxonomy" id="1801735"/>
    <lineage>
        <taxon>Bacteria</taxon>
        <taxon>Candidatus Nomuraibacteriota</taxon>
    </lineage>
</organism>
<dbReference type="Pfam" id="PF00673">
    <property type="entry name" value="Ribosomal_L5_C"/>
    <property type="match status" value="1"/>
</dbReference>
<evidence type="ECO:0000259" key="8">
    <source>
        <dbReference type="Pfam" id="PF00673"/>
    </source>
</evidence>
<dbReference type="GO" id="GO:0006412">
    <property type="term" value="P:translation"/>
    <property type="evidence" value="ECO:0007669"/>
    <property type="project" value="InterPro"/>
</dbReference>
<evidence type="ECO:0000256" key="6">
    <source>
        <dbReference type="RuleBase" id="RU003930"/>
    </source>
</evidence>
<feature type="non-terminal residue" evidence="9">
    <location>
        <position position="1"/>
    </location>
</feature>
<dbReference type="GO" id="GO:0005840">
    <property type="term" value="C:ribosome"/>
    <property type="evidence" value="ECO:0007669"/>
    <property type="project" value="UniProtKB-KW"/>
</dbReference>
<reference evidence="9 10" key="1">
    <citation type="journal article" date="2016" name="Nat. Commun.">
        <title>Thousands of microbial genomes shed light on interconnected biogeochemical processes in an aquifer system.</title>
        <authorList>
            <person name="Anantharaman K."/>
            <person name="Brown C.T."/>
            <person name="Hug L.A."/>
            <person name="Sharon I."/>
            <person name="Castelle C.J."/>
            <person name="Probst A.J."/>
            <person name="Thomas B.C."/>
            <person name="Singh A."/>
            <person name="Wilkins M.J."/>
            <person name="Karaoz U."/>
            <person name="Brodie E.L."/>
            <person name="Williams K.H."/>
            <person name="Hubbard S.S."/>
            <person name="Banfield J.F."/>
        </authorList>
    </citation>
    <scope>NUCLEOTIDE SEQUENCE [LARGE SCALE GENOMIC DNA]</scope>
</reference>
<name>A0A1F6UVM6_9BACT</name>
<dbReference type="EMBL" id="MFTL01000021">
    <property type="protein sequence ID" value="OGI61376.1"/>
    <property type="molecule type" value="Genomic_DNA"/>
</dbReference>
<dbReference type="Pfam" id="PF00281">
    <property type="entry name" value="Ribosomal_L5"/>
    <property type="match status" value="1"/>
</dbReference>
<dbReference type="SUPFAM" id="SSF55282">
    <property type="entry name" value="RL5-like"/>
    <property type="match status" value="1"/>
</dbReference>
<dbReference type="InterPro" id="IPR022803">
    <property type="entry name" value="Ribosomal_uL5_dom_sf"/>
</dbReference>